<proteinExistence type="predicted"/>
<dbReference type="AlphaFoldDB" id="A0A0K2VJI0"/>
<dbReference type="EMBL" id="HACA01033119">
    <property type="protein sequence ID" value="CDW50480.1"/>
    <property type="molecule type" value="Transcribed_RNA"/>
</dbReference>
<reference evidence="1" key="1">
    <citation type="submission" date="2014-05" db="EMBL/GenBank/DDBJ databases">
        <authorList>
            <person name="Chronopoulou M."/>
        </authorList>
    </citation>
    <scope>NUCLEOTIDE SEQUENCE</scope>
    <source>
        <tissue evidence="1">Whole organism</tissue>
    </source>
</reference>
<evidence type="ECO:0000313" key="1">
    <source>
        <dbReference type="EMBL" id="CDW50480.1"/>
    </source>
</evidence>
<protein>
    <submittedName>
        <fullName evidence="1">Uncharacterized protein</fullName>
    </submittedName>
</protein>
<name>A0A0K2VJI0_LEPSM</name>
<sequence length="75" mass="8633">MVSPTKLEIPSVHIWICLGSRLHHFGTTETFWALILGCHDRYTRPHLFSVADGDFLRPCYWQCVCQLCASPLEDI</sequence>
<accession>A0A0K2VJI0</accession>
<organism evidence="1">
    <name type="scientific">Lepeophtheirus salmonis</name>
    <name type="common">Salmon louse</name>
    <name type="synonym">Caligus salmonis</name>
    <dbReference type="NCBI Taxonomy" id="72036"/>
    <lineage>
        <taxon>Eukaryota</taxon>
        <taxon>Metazoa</taxon>
        <taxon>Ecdysozoa</taxon>
        <taxon>Arthropoda</taxon>
        <taxon>Crustacea</taxon>
        <taxon>Multicrustacea</taxon>
        <taxon>Hexanauplia</taxon>
        <taxon>Copepoda</taxon>
        <taxon>Siphonostomatoida</taxon>
        <taxon>Caligidae</taxon>
        <taxon>Lepeophtheirus</taxon>
    </lineage>
</organism>